<evidence type="ECO:0000313" key="1">
    <source>
        <dbReference type="EMBL" id="KAJ2771488.1"/>
    </source>
</evidence>
<dbReference type="EMBL" id="JANBUK010002613">
    <property type="protein sequence ID" value="KAJ2771488.1"/>
    <property type="molecule type" value="Genomic_DNA"/>
</dbReference>
<keyword evidence="2" id="KW-1185">Reference proteome</keyword>
<protein>
    <submittedName>
        <fullName evidence="1">Uncharacterized protein</fullName>
    </submittedName>
</protein>
<reference evidence="1" key="1">
    <citation type="submission" date="2022-07" db="EMBL/GenBank/DDBJ databases">
        <title>Phylogenomic reconstructions and comparative analyses of Kickxellomycotina fungi.</title>
        <authorList>
            <person name="Reynolds N.K."/>
            <person name="Stajich J.E."/>
            <person name="Barry K."/>
            <person name="Grigoriev I.V."/>
            <person name="Crous P."/>
            <person name="Smith M.E."/>
        </authorList>
    </citation>
    <scope>NUCLEOTIDE SEQUENCE</scope>
    <source>
        <strain evidence="1">BCRC 34191</strain>
    </source>
</reference>
<proteinExistence type="predicted"/>
<name>A0ACC1K1F4_9FUNG</name>
<sequence>MASIASTQRRPAASTAHDSGNNSDDDSQTQAAVRQAAEGRRITRIVFIALLLDILSFTIILPLLPRSLEAYKTREGSDPSTLLGWTLAT</sequence>
<gene>
    <name evidence="1" type="ORF">GGI18_005027</name>
</gene>
<dbReference type="Proteomes" id="UP001140066">
    <property type="component" value="Unassembled WGS sequence"/>
</dbReference>
<organism evidence="1 2">
    <name type="scientific">Coemansia linderi</name>
    <dbReference type="NCBI Taxonomy" id="2663919"/>
    <lineage>
        <taxon>Eukaryota</taxon>
        <taxon>Fungi</taxon>
        <taxon>Fungi incertae sedis</taxon>
        <taxon>Zoopagomycota</taxon>
        <taxon>Kickxellomycotina</taxon>
        <taxon>Kickxellomycetes</taxon>
        <taxon>Kickxellales</taxon>
        <taxon>Kickxellaceae</taxon>
        <taxon>Coemansia</taxon>
    </lineage>
</organism>
<evidence type="ECO:0000313" key="2">
    <source>
        <dbReference type="Proteomes" id="UP001140066"/>
    </source>
</evidence>
<comment type="caution">
    <text evidence="1">The sequence shown here is derived from an EMBL/GenBank/DDBJ whole genome shotgun (WGS) entry which is preliminary data.</text>
</comment>
<feature type="non-terminal residue" evidence="1">
    <location>
        <position position="89"/>
    </location>
</feature>
<accession>A0ACC1K1F4</accession>